<keyword evidence="7 8" id="KW-0472">Membrane</keyword>
<dbReference type="PANTHER" id="PTHR30472">
    <property type="entry name" value="FERRIC ENTEROBACTIN TRANSPORT SYSTEM PERMEASE PROTEIN"/>
    <property type="match status" value="1"/>
</dbReference>
<evidence type="ECO:0000256" key="5">
    <source>
        <dbReference type="ARBA" id="ARBA00022692"/>
    </source>
</evidence>
<accession>A0A0F0LR91</accession>
<dbReference type="Gene3D" id="1.10.3470.10">
    <property type="entry name" value="ABC transporter involved in vitamin B12 uptake, BtuC"/>
    <property type="match status" value="1"/>
</dbReference>
<dbReference type="AlphaFoldDB" id="A0A0F0LR91"/>
<dbReference type="RefSeq" id="WP_045270713.1">
    <property type="nucleotide sequence ID" value="NZ_JYIX01000024.1"/>
</dbReference>
<dbReference type="InterPro" id="IPR000522">
    <property type="entry name" value="ABC_transptr_permease_BtuC"/>
</dbReference>
<feature type="transmembrane region" description="Helical" evidence="8">
    <location>
        <begin position="322"/>
        <end position="341"/>
    </location>
</feature>
<protein>
    <submittedName>
        <fullName evidence="9">Putative siderophore transport system permease protein YfiZ</fullName>
    </submittedName>
</protein>
<dbReference type="PANTHER" id="PTHR30472:SF1">
    <property type="entry name" value="FE(3+) DICITRATE TRANSPORT SYSTEM PERMEASE PROTEIN FECC-RELATED"/>
    <property type="match status" value="1"/>
</dbReference>
<sequence length="349" mass="34610">MSLAPAPTTPTSGSGARRRVRLSPGWAIVVCLGAMFVAAALSLTLGARIVPLDAVWDAFLRPDGSTDQAAVLSRVPTTITGLLVGAALGMGGAVMQGMARNPLADPGLLGVNAGASLFVVLGMTLFGWQAPLVIVWCALAGAAVAVVVGYGAAAASPGGATPVTLALAGAAVAAIATAVITGILIVDQSTLESFRFWQVGSLTAASFSSLAQLGGLLALGAVLAVACSGRLNALALGDDVARGLGVRVGASRLTAVLAVVLLCGTATALAGPIGFVGLAVPHAVRFLVGADYRWIVALSAVAGATFLLVCDVIGRILARPGVLEVGIVTGVIGAPVFIALLRRRKAVGL</sequence>
<keyword evidence="10" id="KW-1185">Reference proteome</keyword>
<dbReference type="GO" id="GO:0005886">
    <property type="term" value="C:plasma membrane"/>
    <property type="evidence" value="ECO:0007669"/>
    <property type="project" value="UniProtKB-SubCell"/>
</dbReference>
<evidence type="ECO:0000313" key="10">
    <source>
        <dbReference type="Proteomes" id="UP000033740"/>
    </source>
</evidence>
<feature type="transmembrane region" description="Helical" evidence="8">
    <location>
        <begin position="253"/>
        <end position="280"/>
    </location>
</feature>
<dbReference type="Pfam" id="PF01032">
    <property type="entry name" value="FecCD"/>
    <property type="match status" value="1"/>
</dbReference>
<comment type="caution">
    <text evidence="9">The sequence shown here is derived from an EMBL/GenBank/DDBJ whole genome shotgun (WGS) entry which is preliminary data.</text>
</comment>
<keyword evidence="3" id="KW-0813">Transport</keyword>
<organism evidence="9 10">
    <name type="scientific">Microbacterium azadirachtae</name>
    <dbReference type="NCBI Taxonomy" id="582680"/>
    <lineage>
        <taxon>Bacteria</taxon>
        <taxon>Bacillati</taxon>
        <taxon>Actinomycetota</taxon>
        <taxon>Actinomycetes</taxon>
        <taxon>Micrococcales</taxon>
        <taxon>Microbacteriaceae</taxon>
        <taxon>Microbacterium</taxon>
    </lineage>
</organism>
<comment type="subcellular location">
    <subcellularLocation>
        <location evidence="1">Cell membrane</location>
        <topology evidence="1">Multi-pass membrane protein</topology>
    </subcellularLocation>
</comment>
<gene>
    <name evidence="9" type="primary">yfiZ</name>
    <name evidence="9" type="ORF">RS86_00587</name>
</gene>
<feature type="transmembrane region" description="Helical" evidence="8">
    <location>
        <begin position="26"/>
        <end position="51"/>
    </location>
</feature>
<evidence type="ECO:0000256" key="2">
    <source>
        <dbReference type="ARBA" id="ARBA00007935"/>
    </source>
</evidence>
<keyword evidence="6 8" id="KW-1133">Transmembrane helix</keyword>
<feature type="transmembrane region" description="Helical" evidence="8">
    <location>
        <begin position="133"/>
        <end position="153"/>
    </location>
</feature>
<dbReference type="STRING" id="582680.RS86_00587"/>
<dbReference type="GO" id="GO:0022857">
    <property type="term" value="F:transmembrane transporter activity"/>
    <property type="evidence" value="ECO:0007669"/>
    <property type="project" value="InterPro"/>
</dbReference>
<evidence type="ECO:0000256" key="6">
    <source>
        <dbReference type="ARBA" id="ARBA00022989"/>
    </source>
</evidence>
<dbReference type="CDD" id="cd06550">
    <property type="entry name" value="TM_ABC_iron-siderophores_like"/>
    <property type="match status" value="1"/>
</dbReference>
<reference evidence="9 10" key="1">
    <citation type="submission" date="2015-02" db="EMBL/GenBank/DDBJ databases">
        <title>Draft genome sequences of ten Microbacterium spp. with emphasis on heavy metal contaminated environments.</title>
        <authorList>
            <person name="Corretto E."/>
        </authorList>
    </citation>
    <scope>NUCLEOTIDE SEQUENCE [LARGE SCALE GENOMIC DNA]</scope>
    <source>
        <strain evidence="9 10">ARN176</strain>
    </source>
</reference>
<keyword evidence="5 8" id="KW-0812">Transmembrane</keyword>
<dbReference type="InterPro" id="IPR037294">
    <property type="entry name" value="ABC_BtuC-like"/>
</dbReference>
<dbReference type="SUPFAM" id="SSF81345">
    <property type="entry name" value="ABC transporter involved in vitamin B12 uptake, BtuC"/>
    <property type="match status" value="1"/>
</dbReference>
<evidence type="ECO:0000256" key="8">
    <source>
        <dbReference type="SAM" id="Phobius"/>
    </source>
</evidence>
<proteinExistence type="inferred from homology"/>
<evidence type="ECO:0000313" key="9">
    <source>
        <dbReference type="EMBL" id="KJL35204.1"/>
    </source>
</evidence>
<comment type="similarity">
    <text evidence="2">Belongs to the binding-protein-dependent transport system permease family. FecCD subfamily.</text>
</comment>
<feature type="transmembrane region" description="Helical" evidence="8">
    <location>
        <begin position="107"/>
        <end position="127"/>
    </location>
</feature>
<evidence type="ECO:0000256" key="1">
    <source>
        <dbReference type="ARBA" id="ARBA00004651"/>
    </source>
</evidence>
<feature type="transmembrane region" description="Helical" evidence="8">
    <location>
        <begin position="165"/>
        <end position="186"/>
    </location>
</feature>
<dbReference type="Proteomes" id="UP000033740">
    <property type="component" value="Unassembled WGS sequence"/>
</dbReference>
<dbReference type="PATRIC" id="fig|582680.6.peg.604"/>
<name>A0A0F0LR91_9MICO</name>
<feature type="transmembrane region" description="Helical" evidence="8">
    <location>
        <begin position="292"/>
        <end position="310"/>
    </location>
</feature>
<dbReference type="GO" id="GO:0033214">
    <property type="term" value="P:siderophore-iron import into cell"/>
    <property type="evidence" value="ECO:0007669"/>
    <property type="project" value="TreeGrafter"/>
</dbReference>
<feature type="transmembrane region" description="Helical" evidence="8">
    <location>
        <begin position="206"/>
        <end position="232"/>
    </location>
</feature>
<evidence type="ECO:0000256" key="7">
    <source>
        <dbReference type="ARBA" id="ARBA00023136"/>
    </source>
</evidence>
<keyword evidence="4" id="KW-1003">Cell membrane</keyword>
<dbReference type="EMBL" id="JYIX01000024">
    <property type="protein sequence ID" value="KJL35204.1"/>
    <property type="molecule type" value="Genomic_DNA"/>
</dbReference>
<evidence type="ECO:0000256" key="3">
    <source>
        <dbReference type="ARBA" id="ARBA00022448"/>
    </source>
</evidence>
<dbReference type="FunFam" id="1.10.3470.10:FF:000001">
    <property type="entry name" value="Vitamin B12 ABC transporter permease BtuC"/>
    <property type="match status" value="1"/>
</dbReference>
<feature type="transmembrane region" description="Helical" evidence="8">
    <location>
        <begin position="71"/>
        <end position="95"/>
    </location>
</feature>
<evidence type="ECO:0000256" key="4">
    <source>
        <dbReference type="ARBA" id="ARBA00022475"/>
    </source>
</evidence>